<dbReference type="KEGG" id="pbv:AR543_15730"/>
<evidence type="ECO:0000313" key="2">
    <source>
        <dbReference type="Proteomes" id="UP000078148"/>
    </source>
</evidence>
<dbReference type="EMBL" id="CP013023">
    <property type="protein sequence ID" value="ANF97306.1"/>
    <property type="molecule type" value="Genomic_DNA"/>
</dbReference>
<reference evidence="2" key="1">
    <citation type="submission" date="2015-10" db="EMBL/GenBank/DDBJ databases">
        <title>Genome of Paenibacillus bovis sp. nov.</title>
        <authorList>
            <person name="Wu Z."/>
            <person name="Gao C."/>
            <person name="Liu Z."/>
            <person name="Zheng H."/>
        </authorList>
    </citation>
    <scope>NUCLEOTIDE SEQUENCE [LARGE SCALE GENOMIC DNA]</scope>
    <source>
        <strain evidence="2">BD3526</strain>
    </source>
</reference>
<protein>
    <submittedName>
        <fullName evidence="1">Uncharacterized protein</fullName>
    </submittedName>
</protein>
<accession>A0A172ZI42</accession>
<gene>
    <name evidence="1" type="ORF">AR543_15730</name>
</gene>
<dbReference type="Proteomes" id="UP000078148">
    <property type="component" value="Chromosome"/>
</dbReference>
<proteinExistence type="predicted"/>
<reference evidence="1 2" key="2">
    <citation type="journal article" date="2016" name="Int. J. Syst. Evol. Microbiol.">
        <title>Paenibacillus bovis sp. nov., isolated from raw yak (Bos grunniens) milk.</title>
        <authorList>
            <person name="Gao C."/>
            <person name="Han J."/>
            <person name="Liu Z."/>
            <person name="Xu X."/>
            <person name="Hang F."/>
            <person name="Wu Z."/>
        </authorList>
    </citation>
    <scope>NUCLEOTIDE SEQUENCE [LARGE SCALE GENOMIC DNA]</scope>
    <source>
        <strain evidence="1 2">BD3526</strain>
    </source>
</reference>
<dbReference type="OrthoDB" id="9856720at2"/>
<keyword evidence="2" id="KW-1185">Reference proteome</keyword>
<dbReference type="AlphaFoldDB" id="A0A172ZI42"/>
<dbReference type="RefSeq" id="WP_060535420.1">
    <property type="nucleotide sequence ID" value="NZ_CP013023.1"/>
</dbReference>
<name>A0A172ZI42_9BACL</name>
<evidence type="ECO:0000313" key="1">
    <source>
        <dbReference type="EMBL" id="ANF97306.1"/>
    </source>
</evidence>
<sequence length="137" mass="15663">MALTLVASGIAYHYQQQSSDLQEKIDREFTSQIGYLQHQLERSHADSITENLYMLQNHASKANAFSRLTSYYINQPQINALTGLLESFFANYTAENRSMTDGQLQQFIADLEQIGREPDNFEAIEKIKLLLVNIDSK</sequence>
<organism evidence="1 2">
    <name type="scientific">Paenibacillus bovis</name>
    <dbReference type="NCBI Taxonomy" id="1616788"/>
    <lineage>
        <taxon>Bacteria</taxon>
        <taxon>Bacillati</taxon>
        <taxon>Bacillota</taxon>
        <taxon>Bacilli</taxon>
        <taxon>Bacillales</taxon>
        <taxon>Paenibacillaceae</taxon>
        <taxon>Paenibacillus</taxon>
    </lineage>
</organism>